<dbReference type="RefSeq" id="WP_013289405.1">
    <property type="nucleotide sequence ID" value="NC_014392.1"/>
</dbReference>
<dbReference type="HOGENOM" id="CLU_200311_1_0_9"/>
<gene>
    <name evidence="2" type="ordered locus">COB47_0018</name>
</gene>
<dbReference type="KEGG" id="cob:COB47_0018"/>
<dbReference type="AlphaFoldDB" id="D9TGR2"/>
<reference evidence="2 3" key="1">
    <citation type="journal article" date="2010" name="J. Bacteriol.">
        <title>Complete genome sequence of the cellulolytic thermophile Caldicellulosiruptor obsidiansis OB47T.</title>
        <authorList>
            <person name="Elkins J.G."/>
            <person name="Lochner A."/>
            <person name="Hamilton-Brehm S.D."/>
            <person name="Davenport K.W."/>
            <person name="Podar M."/>
            <person name="Brown S.D."/>
            <person name="Land M.L."/>
            <person name="Hauser L.J."/>
            <person name="Klingeman D.M."/>
            <person name="Raman B."/>
            <person name="Goodwin L.A."/>
            <person name="Tapia R."/>
            <person name="Meincke L.J."/>
            <person name="Detter J.C."/>
            <person name="Bruce D.C."/>
            <person name="Han C.S."/>
            <person name="Palumbo A.V."/>
            <person name="Cottingham R.W."/>
            <person name="Keller M."/>
            <person name="Graham D.E."/>
        </authorList>
    </citation>
    <scope>NUCLEOTIDE SEQUENCE [LARGE SCALE GENOMIC DNA]</scope>
    <source>
        <strain evidence="3">ATCC BAA-2073 / strain OB47</strain>
    </source>
</reference>
<dbReference type="OrthoDB" id="1911165at2"/>
<keyword evidence="1" id="KW-0812">Transmembrane</keyword>
<proteinExistence type="predicted"/>
<keyword evidence="3" id="KW-1185">Reference proteome</keyword>
<evidence type="ECO:0000313" key="2">
    <source>
        <dbReference type="EMBL" id="ADL41398.1"/>
    </source>
</evidence>
<evidence type="ECO:0000256" key="1">
    <source>
        <dbReference type="SAM" id="Phobius"/>
    </source>
</evidence>
<keyword evidence="1" id="KW-1133">Transmembrane helix</keyword>
<name>D9TGR2_CALOO</name>
<feature type="transmembrane region" description="Helical" evidence="1">
    <location>
        <begin position="7"/>
        <end position="25"/>
    </location>
</feature>
<protein>
    <submittedName>
        <fullName evidence="2">Uncharacterized protein</fullName>
    </submittedName>
</protein>
<evidence type="ECO:0000313" key="3">
    <source>
        <dbReference type="Proteomes" id="UP000000347"/>
    </source>
</evidence>
<organism evidence="2 3">
    <name type="scientific">Caldicellulosiruptor obsidiansis (strain ATCC BAA-2073 / JCM 16842 / OB47)</name>
    <dbReference type="NCBI Taxonomy" id="608506"/>
    <lineage>
        <taxon>Bacteria</taxon>
        <taxon>Bacillati</taxon>
        <taxon>Bacillota</taxon>
        <taxon>Bacillota incertae sedis</taxon>
        <taxon>Caldicellulosiruptorales</taxon>
        <taxon>Caldicellulosiruptoraceae</taxon>
        <taxon>Caldicellulosiruptor</taxon>
    </lineage>
</organism>
<keyword evidence="1" id="KW-0472">Membrane</keyword>
<dbReference type="Proteomes" id="UP000000347">
    <property type="component" value="Chromosome"/>
</dbReference>
<feature type="transmembrane region" description="Helical" evidence="1">
    <location>
        <begin position="31"/>
        <end position="52"/>
    </location>
</feature>
<accession>D9TGR2</accession>
<sequence length="68" mass="7917">MKKINKFLSIGLIIIALMLLLKHFSVQLPDFFEELCYGIGVGLELFGIYLMFGDTSKFRNYKIRLVKK</sequence>
<dbReference type="EMBL" id="CP002164">
    <property type="protein sequence ID" value="ADL41398.1"/>
    <property type="molecule type" value="Genomic_DNA"/>
</dbReference>